<name>A0A1I5UML2_9BACI</name>
<accession>A0A1I5UML2</accession>
<dbReference type="Proteomes" id="UP000198734">
    <property type="component" value="Unassembled WGS sequence"/>
</dbReference>
<evidence type="ECO:0000313" key="2">
    <source>
        <dbReference type="EMBL" id="SFP96561.1"/>
    </source>
</evidence>
<dbReference type="EMBL" id="FOXU01000001">
    <property type="protein sequence ID" value="SFP96561.1"/>
    <property type="molecule type" value="Genomic_DNA"/>
</dbReference>
<keyword evidence="3" id="KW-1185">Reference proteome</keyword>
<evidence type="ECO:0000313" key="3">
    <source>
        <dbReference type="Proteomes" id="UP000198734"/>
    </source>
</evidence>
<feature type="transmembrane region" description="Helical" evidence="1">
    <location>
        <begin position="75"/>
        <end position="97"/>
    </location>
</feature>
<dbReference type="RefSeq" id="WP_093533793.1">
    <property type="nucleotide sequence ID" value="NZ_FOXU01000001.1"/>
</dbReference>
<gene>
    <name evidence="2" type="ORF">SAMN05421670_0460</name>
</gene>
<organism evidence="2 3">
    <name type="scientific">Psychrobacillus psychrotolerans</name>
    <dbReference type="NCBI Taxonomy" id="126156"/>
    <lineage>
        <taxon>Bacteria</taxon>
        <taxon>Bacillati</taxon>
        <taxon>Bacillota</taxon>
        <taxon>Bacilli</taxon>
        <taxon>Bacillales</taxon>
        <taxon>Bacillaceae</taxon>
        <taxon>Psychrobacillus</taxon>
    </lineage>
</organism>
<sequence>MKITKGVFIGFIFGFIFSLFISLVFMMFAQAMAGGIMSLTGESWLYYATVVPFIVTFMILGAYFAKRETVSNKKLWLISLLSAFFVTLYSGTIGALFGEWVVRGGSFITPIEGGYTSVNFEGTWFWGLVYAFVLLPLTTPVARLLIQSFLELLKKMKLN</sequence>
<dbReference type="OrthoDB" id="2736223at2"/>
<feature type="transmembrane region" description="Helical" evidence="1">
    <location>
        <begin position="124"/>
        <end position="146"/>
    </location>
</feature>
<evidence type="ECO:0008006" key="4">
    <source>
        <dbReference type="Google" id="ProtNLM"/>
    </source>
</evidence>
<keyword evidence="1" id="KW-1133">Transmembrane helix</keyword>
<keyword evidence="1" id="KW-0472">Membrane</keyword>
<proteinExistence type="predicted"/>
<reference evidence="3" key="1">
    <citation type="submission" date="2016-10" db="EMBL/GenBank/DDBJ databases">
        <authorList>
            <person name="Varghese N."/>
            <person name="Submissions S."/>
        </authorList>
    </citation>
    <scope>NUCLEOTIDE SEQUENCE [LARGE SCALE GENOMIC DNA]</scope>
    <source>
        <strain evidence="3">DSM 11706</strain>
    </source>
</reference>
<evidence type="ECO:0000256" key="1">
    <source>
        <dbReference type="SAM" id="Phobius"/>
    </source>
</evidence>
<feature type="transmembrane region" description="Helical" evidence="1">
    <location>
        <begin position="7"/>
        <end position="32"/>
    </location>
</feature>
<protein>
    <recommendedName>
        <fullName evidence="4">Energy-coupling factor transport system substrate-specific component</fullName>
    </recommendedName>
</protein>
<feature type="transmembrane region" description="Helical" evidence="1">
    <location>
        <begin position="44"/>
        <end position="63"/>
    </location>
</feature>
<keyword evidence="1" id="KW-0812">Transmembrane</keyword>
<dbReference type="AlphaFoldDB" id="A0A1I5UML2"/>